<keyword evidence="1" id="KW-0597">Phosphoprotein</keyword>
<accession>A0A8J7DL92</accession>
<name>A0A8J7DL92_9CYAN</name>
<evidence type="ECO:0000313" key="3">
    <source>
        <dbReference type="EMBL" id="MBE9114458.1"/>
    </source>
</evidence>
<dbReference type="Pfam" id="PF01627">
    <property type="entry name" value="Hpt"/>
    <property type="match status" value="1"/>
</dbReference>
<sequence length="303" mass="33971">MDSASHQKILGYFIEEAKEHLETLEQGLMDLTSVVNDPEKINEMFRAAHSIKGGAAMLGYNSIQKTAHRLEDCFKILREQDVPVDRELENLFFKVYDTLHELLDQLEGPFGLQDEEAKNIVKAAEPDFVRLQDYLQKLVGSDATLPGVEMPQIPQSVAPSPAEMDFTVQVKAILKEMLQLFKKKSNAQNRKEIKDFCVKLAKLAPKEKGWQLLTNNAYKAISNPKFTYRTLAPIIIKEIKQGGDLIALGQGNSVEPSPDLKRLATAKVPQILIPIEPKEAAKTLKHTFNAKQISQLVQLLGVK</sequence>
<protein>
    <submittedName>
        <fullName evidence="3">Hpt domain-containing protein</fullName>
    </submittedName>
</protein>
<dbReference type="AlphaFoldDB" id="A0A8J7DL92"/>
<reference evidence="3" key="1">
    <citation type="submission" date="2020-10" db="EMBL/GenBank/DDBJ databases">
        <authorList>
            <person name="Castelo-Branco R."/>
            <person name="Eusebio N."/>
            <person name="Adriana R."/>
            <person name="Vieira A."/>
            <person name="Brugerolle De Fraissinette N."/>
            <person name="Rezende De Castro R."/>
            <person name="Schneider M.P."/>
            <person name="Vasconcelos V."/>
            <person name="Leao P.N."/>
        </authorList>
    </citation>
    <scope>NUCLEOTIDE SEQUENCE</scope>
    <source>
        <strain evidence="3">LEGE 07157</strain>
    </source>
</reference>
<dbReference type="Gene3D" id="1.20.120.160">
    <property type="entry name" value="HPT domain"/>
    <property type="match status" value="1"/>
</dbReference>
<dbReference type="PANTHER" id="PTHR43395">
    <property type="entry name" value="SENSOR HISTIDINE KINASE CHEA"/>
    <property type="match status" value="1"/>
</dbReference>
<feature type="domain" description="HPt" evidence="2">
    <location>
        <begin position="2"/>
        <end position="106"/>
    </location>
</feature>
<keyword evidence="4" id="KW-1185">Reference proteome</keyword>
<dbReference type="GO" id="GO:0000160">
    <property type="term" value="P:phosphorelay signal transduction system"/>
    <property type="evidence" value="ECO:0007669"/>
    <property type="project" value="InterPro"/>
</dbReference>
<dbReference type="InterPro" id="IPR051315">
    <property type="entry name" value="Bact_Chemotaxis_CheA"/>
</dbReference>
<dbReference type="InterPro" id="IPR008207">
    <property type="entry name" value="Sig_transdc_His_kin_Hpt_dom"/>
</dbReference>
<evidence type="ECO:0000313" key="4">
    <source>
        <dbReference type="Proteomes" id="UP000654482"/>
    </source>
</evidence>
<dbReference type="InterPro" id="IPR036641">
    <property type="entry name" value="HPT_dom_sf"/>
</dbReference>
<dbReference type="SMART" id="SM00073">
    <property type="entry name" value="HPT"/>
    <property type="match status" value="1"/>
</dbReference>
<dbReference type="SUPFAM" id="SSF47226">
    <property type="entry name" value="Histidine-containing phosphotransfer domain, HPT domain"/>
    <property type="match status" value="1"/>
</dbReference>
<dbReference type="CDD" id="cd00088">
    <property type="entry name" value="HPT"/>
    <property type="match status" value="1"/>
</dbReference>
<evidence type="ECO:0000259" key="2">
    <source>
        <dbReference type="PROSITE" id="PS50894"/>
    </source>
</evidence>
<gene>
    <name evidence="3" type="ORF">IQ249_00975</name>
</gene>
<proteinExistence type="predicted"/>
<dbReference type="PANTHER" id="PTHR43395:SF1">
    <property type="entry name" value="CHEMOTAXIS PROTEIN CHEA"/>
    <property type="match status" value="1"/>
</dbReference>
<comment type="caution">
    <text evidence="3">The sequence shown here is derived from an EMBL/GenBank/DDBJ whole genome shotgun (WGS) entry which is preliminary data.</text>
</comment>
<feature type="modified residue" description="Phosphohistidine" evidence="1">
    <location>
        <position position="49"/>
    </location>
</feature>
<dbReference type="Proteomes" id="UP000654482">
    <property type="component" value="Unassembled WGS sequence"/>
</dbReference>
<organism evidence="3 4">
    <name type="scientific">Lusitaniella coriacea LEGE 07157</name>
    <dbReference type="NCBI Taxonomy" id="945747"/>
    <lineage>
        <taxon>Bacteria</taxon>
        <taxon>Bacillati</taxon>
        <taxon>Cyanobacteriota</taxon>
        <taxon>Cyanophyceae</taxon>
        <taxon>Spirulinales</taxon>
        <taxon>Lusitaniellaceae</taxon>
        <taxon>Lusitaniella</taxon>
    </lineage>
</organism>
<evidence type="ECO:0000256" key="1">
    <source>
        <dbReference type="PROSITE-ProRule" id="PRU00110"/>
    </source>
</evidence>
<dbReference type="EMBL" id="JADEWZ010000001">
    <property type="protein sequence ID" value="MBE9114458.1"/>
    <property type="molecule type" value="Genomic_DNA"/>
</dbReference>
<dbReference type="PROSITE" id="PS50894">
    <property type="entry name" value="HPT"/>
    <property type="match status" value="1"/>
</dbReference>